<dbReference type="PIRSF" id="PIRSF005572">
    <property type="entry name" value="NifS"/>
    <property type="match status" value="1"/>
</dbReference>
<evidence type="ECO:0000259" key="12">
    <source>
        <dbReference type="Pfam" id="PF00266"/>
    </source>
</evidence>
<sequence length="421" mass="45447">MLYALPPGKSNALKQAFSPHPLNGFHRTLDSMTMTSSPSLPIYLDYAATTPVDPRVADVMQRYLTADQLFANPASRSHMLGWQAEQVVEQARRQVADTIGADPREVVWTSGATEANNLALIGYMRANRERGMHLVTSTIEHKAIVDTANALESEGFEVTWLTPGQDGRTSPEQLRAAMRDDTALVSLMAVNNELGSINDIAALAEVAHEFGAVFHTDAAQAVGRIPLDVVAQQIDLMSLSGHKAYGPKGIGALYVKRHPDIRIEALIHGGGHERGMRSGTLPTHQIAGMGEAFALMQSHHQEDRAHIAQLHARFLKGLEDIEGVVTNSPLENAVPNILNLAFKGVDGESLLMALRDVAVSTGSACNSASVDPSYVLLAIGTSRALALSSLRFSFGRFTTDDDIDHALTLLRHALSGLRSTR</sequence>
<evidence type="ECO:0000256" key="4">
    <source>
        <dbReference type="ARBA" id="ARBA00022679"/>
    </source>
</evidence>
<proteinExistence type="inferred from homology"/>
<keyword evidence="5" id="KW-0001">2Fe-2S</keyword>
<keyword evidence="9" id="KW-0411">Iron-sulfur</keyword>
<dbReference type="InterPro" id="IPR015424">
    <property type="entry name" value="PyrdxlP-dep_Trfase"/>
</dbReference>
<keyword evidence="14" id="KW-1185">Reference proteome</keyword>
<keyword evidence="6" id="KW-0479">Metal-binding</keyword>
<keyword evidence="7" id="KW-0663">Pyridoxal phosphate</keyword>
<evidence type="ECO:0000313" key="14">
    <source>
        <dbReference type="Proteomes" id="UP000502259"/>
    </source>
</evidence>
<dbReference type="Gene3D" id="3.90.1150.10">
    <property type="entry name" value="Aspartate Aminotransferase, domain 1"/>
    <property type="match status" value="1"/>
</dbReference>
<dbReference type="InterPro" id="IPR016454">
    <property type="entry name" value="Cysteine_dSase"/>
</dbReference>
<dbReference type="Proteomes" id="UP000502259">
    <property type="component" value="Chromosome"/>
</dbReference>
<comment type="catalytic activity">
    <reaction evidence="10">
        <text>(sulfur carrier)-H + L-cysteine = (sulfur carrier)-SH + L-alanine</text>
        <dbReference type="Rhea" id="RHEA:43892"/>
        <dbReference type="Rhea" id="RHEA-COMP:14737"/>
        <dbReference type="Rhea" id="RHEA-COMP:14739"/>
        <dbReference type="ChEBI" id="CHEBI:29917"/>
        <dbReference type="ChEBI" id="CHEBI:35235"/>
        <dbReference type="ChEBI" id="CHEBI:57972"/>
        <dbReference type="ChEBI" id="CHEBI:64428"/>
        <dbReference type="EC" id="2.8.1.7"/>
    </reaction>
</comment>
<evidence type="ECO:0000256" key="1">
    <source>
        <dbReference type="ARBA" id="ARBA00001933"/>
    </source>
</evidence>
<dbReference type="InterPro" id="IPR000192">
    <property type="entry name" value="Aminotrans_V_dom"/>
</dbReference>
<comment type="cofactor">
    <cofactor evidence="1 11">
        <name>pyridoxal 5'-phosphate</name>
        <dbReference type="ChEBI" id="CHEBI:597326"/>
    </cofactor>
</comment>
<dbReference type="InterPro" id="IPR015421">
    <property type="entry name" value="PyrdxlP-dep_Trfase_major"/>
</dbReference>
<dbReference type="GO" id="GO:0031071">
    <property type="term" value="F:cysteine desulfurase activity"/>
    <property type="evidence" value="ECO:0007669"/>
    <property type="project" value="UniProtKB-EC"/>
</dbReference>
<evidence type="ECO:0000256" key="9">
    <source>
        <dbReference type="ARBA" id="ARBA00023014"/>
    </source>
</evidence>
<dbReference type="InterPro" id="IPR015422">
    <property type="entry name" value="PyrdxlP-dep_Trfase_small"/>
</dbReference>
<dbReference type="Pfam" id="PF00266">
    <property type="entry name" value="Aminotran_5"/>
    <property type="match status" value="1"/>
</dbReference>
<evidence type="ECO:0000256" key="6">
    <source>
        <dbReference type="ARBA" id="ARBA00022723"/>
    </source>
</evidence>
<dbReference type="PANTHER" id="PTHR11601:SF34">
    <property type="entry name" value="CYSTEINE DESULFURASE"/>
    <property type="match status" value="1"/>
</dbReference>
<gene>
    <name evidence="13" type="primary">iscS</name>
    <name evidence="13" type="ORF">HHSLTHF2_06330</name>
</gene>
<dbReference type="EMBL" id="AP022843">
    <property type="protein sequence ID" value="BCB06743.1"/>
    <property type="molecule type" value="Genomic_DNA"/>
</dbReference>
<dbReference type="GO" id="GO:0046872">
    <property type="term" value="F:metal ion binding"/>
    <property type="evidence" value="ECO:0007669"/>
    <property type="project" value="UniProtKB-KW"/>
</dbReference>
<dbReference type="PROSITE" id="PS00595">
    <property type="entry name" value="AA_TRANSFER_CLASS_5"/>
    <property type="match status" value="1"/>
</dbReference>
<comment type="similarity">
    <text evidence="2">Belongs to the class-V pyridoxal-phosphate-dependent aminotransferase family. NifS/IscS subfamily.</text>
</comment>
<keyword evidence="8" id="KW-0408">Iron</keyword>
<dbReference type="AlphaFoldDB" id="A0A6F8U1D6"/>
<evidence type="ECO:0000256" key="7">
    <source>
        <dbReference type="ARBA" id="ARBA00022898"/>
    </source>
</evidence>
<evidence type="ECO:0000313" key="13">
    <source>
        <dbReference type="EMBL" id="BCB06743.1"/>
    </source>
</evidence>
<dbReference type="FunFam" id="3.40.640.10:FF:000003">
    <property type="entry name" value="Cysteine desulfurase IscS"/>
    <property type="match status" value="1"/>
</dbReference>
<evidence type="ECO:0000256" key="5">
    <source>
        <dbReference type="ARBA" id="ARBA00022714"/>
    </source>
</evidence>
<evidence type="ECO:0000256" key="11">
    <source>
        <dbReference type="RuleBase" id="RU004504"/>
    </source>
</evidence>
<dbReference type="EC" id="2.8.1.7" evidence="3"/>
<feature type="domain" description="Aminotransferase class V" evidence="12">
    <location>
        <begin position="42"/>
        <end position="404"/>
    </location>
</feature>
<evidence type="ECO:0000256" key="10">
    <source>
        <dbReference type="ARBA" id="ARBA00050776"/>
    </source>
</evidence>
<dbReference type="PANTHER" id="PTHR11601">
    <property type="entry name" value="CYSTEINE DESULFURYLASE FAMILY MEMBER"/>
    <property type="match status" value="1"/>
</dbReference>
<dbReference type="Gene3D" id="3.40.640.10">
    <property type="entry name" value="Type I PLP-dependent aspartate aminotransferase-like (Major domain)"/>
    <property type="match status" value="1"/>
</dbReference>
<evidence type="ECO:0000256" key="2">
    <source>
        <dbReference type="ARBA" id="ARBA00006490"/>
    </source>
</evidence>
<accession>A0A6F8U1D6</accession>
<dbReference type="GO" id="GO:0051537">
    <property type="term" value="F:2 iron, 2 sulfur cluster binding"/>
    <property type="evidence" value="ECO:0007669"/>
    <property type="project" value="UniProtKB-KW"/>
</dbReference>
<evidence type="ECO:0000256" key="8">
    <source>
        <dbReference type="ARBA" id="ARBA00023004"/>
    </source>
</evidence>
<dbReference type="InterPro" id="IPR020578">
    <property type="entry name" value="Aminotrans_V_PyrdxlP_BS"/>
</dbReference>
<organism evidence="13 14">
    <name type="scientific">Halomonas hydrothermalis</name>
    <dbReference type="NCBI Taxonomy" id="115561"/>
    <lineage>
        <taxon>Bacteria</taxon>
        <taxon>Pseudomonadati</taxon>
        <taxon>Pseudomonadota</taxon>
        <taxon>Gammaproteobacteria</taxon>
        <taxon>Oceanospirillales</taxon>
        <taxon>Halomonadaceae</taxon>
        <taxon>Halomonas</taxon>
    </lineage>
</organism>
<protein>
    <recommendedName>
        <fullName evidence="3">cysteine desulfurase</fullName>
        <ecNumber evidence="3">2.8.1.7</ecNumber>
    </recommendedName>
</protein>
<name>A0A6F8U1D6_9GAMM</name>
<evidence type="ECO:0000256" key="3">
    <source>
        <dbReference type="ARBA" id="ARBA00012239"/>
    </source>
</evidence>
<reference evidence="13 14" key="1">
    <citation type="submission" date="2020-03" db="EMBL/GenBank/DDBJ databases">
        <title>Complete Genome Sequence of Halomonas hydrothermalis Strain Slthf2, Halophilic Bacterium Isolated from Deep-Sea Hydrothermal-Vent Environments.</title>
        <authorList>
            <person name="Takeyama N."/>
            <person name="Huang M."/>
            <person name="Sato K."/>
            <person name="Galipon J."/>
            <person name="Arakawa K."/>
        </authorList>
    </citation>
    <scope>NUCLEOTIDE SEQUENCE [LARGE SCALE GENOMIC DNA]</scope>
    <source>
        <strain evidence="13 14">Slthf2</strain>
    </source>
</reference>
<keyword evidence="4" id="KW-0808">Transferase</keyword>
<dbReference type="SUPFAM" id="SSF53383">
    <property type="entry name" value="PLP-dependent transferases"/>
    <property type="match status" value="1"/>
</dbReference>